<dbReference type="AlphaFoldDB" id="A0A0C5AWN3"/>
<dbReference type="EMBL" id="KM516138">
    <property type="protein sequence ID" value="AJK93397.1"/>
    <property type="molecule type" value="Genomic_DNA"/>
</dbReference>
<accession>A0A0C5AWN3</accession>
<protein>
    <submittedName>
        <fullName evidence="3">CCR9 protein</fullName>
    </submittedName>
</protein>
<dbReference type="InterPro" id="IPR050425">
    <property type="entry name" value="NAD(P)_dehydrat-like"/>
</dbReference>
<keyword evidence="1" id="KW-0560">Oxidoreductase</keyword>
<dbReference type="GO" id="GO:0009809">
    <property type="term" value="P:lignin biosynthetic process"/>
    <property type="evidence" value="ECO:0007669"/>
    <property type="project" value="TreeGrafter"/>
</dbReference>
<gene>
    <name evidence="3" type="primary">CCR9</name>
</gene>
<proteinExistence type="predicted"/>
<organism evidence="3">
    <name type="scientific">Lolium perenne</name>
    <name type="common">Perennial ryegrass</name>
    <dbReference type="NCBI Taxonomy" id="4522"/>
    <lineage>
        <taxon>Eukaryota</taxon>
        <taxon>Viridiplantae</taxon>
        <taxon>Streptophyta</taxon>
        <taxon>Embryophyta</taxon>
        <taxon>Tracheophyta</taxon>
        <taxon>Spermatophyta</taxon>
        <taxon>Magnoliopsida</taxon>
        <taxon>Liliopsida</taxon>
        <taxon>Poales</taxon>
        <taxon>Poaceae</taxon>
        <taxon>BOP clade</taxon>
        <taxon>Pooideae</taxon>
        <taxon>Poodae</taxon>
        <taxon>Poeae</taxon>
        <taxon>Poeae Chloroplast Group 2 (Poeae type)</taxon>
        <taxon>Loliodinae</taxon>
        <taxon>Loliinae</taxon>
        <taxon>Lolium</taxon>
    </lineage>
</organism>
<dbReference type="GO" id="GO:0016616">
    <property type="term" value="F:oxidoreductase activity, acting on the CH-OH group of donors, NAD or NADP as acceptor"/>
    <property type="evidence" value="ECO:0007669"/>
    <property type="project" value="TreeGrafter"/>
</dbReference>
<evidence type="ECO:0000259" key="2">
    <source>
        <dbReference type="Pfam" id="PF01370"/>
    </source>
</evidence>
<dbReference type="InterPro" id="IPR036291">
    <property type="entry name" value="NAD(P)-bd_dom_sf"/>
</dbReference>
<evidence type="ECO:0000313" key="3">
    <source>
        <dbReference type="EMBL" id="AJK93397.1"/>
    </source>
</evidence>
<sequence>MDNNGEKKQQQLVCVTGAGGFIGSWVVKELLLHGYRVRGTARDPADSKNAHLLALEGAKEGLSLCGADLIDCDDLRAAFSGCHGVFHVASPTINDDPELMLAAVEGTRNVMNAAADMGVRRVVFTSSYGAVHMDPNRSPDTVMDETCWSDYDFCKQTGNFYCCAKMMAEKTATEEAARRGLELAVVVPSMTIGPALQQAMNMSIAHIARYMMGTKKVSPNAVAAYTDVRDVARAHLLVYERRHDAPSSRYLCIGAVLHRSRLVQLLGDLFPNYHVTAKCEDDGKPMARPYRFSNQRLRDLGLEFTPIRESLYETVMSLKQKGHLCLPVPVPKRARL</sequence>
<name>A0A0C5AWN3_LOLPR</name>
<dbReference type="PANTHER" id="PTHR10366:SF353">
    <property type="entry name" value="CINNAMOYL-COA REDUCTASE 1"/>
    <property type="match status" value="1"/>
</dbReference>
<dbReference type="Pfam" id="PF01370">
    <property type="entry name" value="Epimerase"/>
    <property type="match status" value="1"/>
</dbReference>
<reference evidence="3" key="1">
    <citation type="journal article" date="2015" name="Plant Biol.">
        <title>Clade classification of monolignol biosynthesis gene family members reveals target genes to decrease lignin in Lolium perenne.</title>
        <authorList>
            <person name="van Parijs F.R.D."/>
            <person name="Ruttink T."/>
            <person name="Boerjan W."/>
            <person name="Haesaert G."/>
            <person name="Byrne S.L."/>
            <person name="Asp T."/>
            <person name="Roldan-Ruiz I."/>
            <person name="Muylle H."/>
        </authorList>
    </citation>
    <scope>NUCLEOTIDE SEQUENCE</scope>
</reference>
<dbReference type="SUPFAM" id="SSF51735">
    <property type="entry name" value="NAD(P)-binding Rossmann-fold domains"/>
    <property type="match status" value="1"/>
</dbReference>
<dbReference type="CDD" id="cd08958">
    <property type="entry name" value="FR_SDR_e"/>
    <property type="match status" value="1"/>
</dbReference>
<feature type="domain" description="NAD-dependent epimerase/dehydratase" evidence="2">
    <location>
        <begin position="13"/>
        <end position="248"/>
    </location>
</feature>
<dbReference type="PANTHER" id="PTHR10366">
    <property type="entry name" value="NAD DEPENDENT EPIMERASE/DEHYDRATASE"/>
    <property type="match status" value="1"/>
</dbReference>
<evidence type="ECO:0000256" key="1">
    <source>
        <dbReference type="ARBA" id="ARBA00023002"/>
    </source>
</evidence>
<dbReference type="InterPro" id="IPR001509">
    <property type="entry name" value="Epimerase_deHydtase"/>
</dbReference>
<dbReference type="FunFam" id="3.40.50.720:FF:000219">
    <property type="entry name" value="Cinnamoyl-CoA reductase 1"/>
    <property type="match status" value="1"/>
</dbReference>
<dbReference type="Gene3D" id="3.40.50.720">
    <property type="entry name" value="NAD(P)-binding Rossmann-like Domain"/>
    <property type="match status" value="1"/>
</dbReference>